<evidence type="ECO:0000259" key="8">
    <source>
        <dbReference type="PROSITE" id="PS51671"/>
    </source>
</evidence>
<evidence type="ECO:0000256" key="2">
    <source>
        <dbReference type="ARBA" id="ARBA00013059"/>
    </source>
</evidence>
<dbReference type="InterPro" id="IPR001341">
    <property type="entry name" value="Asp_kinase"/>
</dbReference>
<dbReference type="InterPro" id="IPR045865">
    <property type="entry name" value="ACT-like_dom_sf"/>
</dbReference>
<name>A0AAD4M7H9_9AGAM</name>
<dbReference type="Pfam" id="PF22468">
    <property type="entry name" value="ACT_9"/>
    <property type="match status" value="1"/>
</dbReference>
<dbReference type="PANTHER" id="PTHR21499:SF59">
    <property type="entry name" value="ASPARTOKINASE"/>
    <property type="match status" value="1"/>
</dbReference>
<feature type="region of interest" description="Disordered" evidence="7">
    <location>
        <begin position="1"/>
        <end position="37"/>
    </location>
</feature>
<comment type="caution">
    <text evidence="9">The sequence shown here is derived from an EMBL/GenBank/DDBJ whole genome shotgun (WGS) entry which is preliminary data.</text>
</comment>
<dbReference type="PROSITE" id="PS51671">
    <property type="entry name" value="ACT"/>
    <property type="match status" value="1"/>
</dbReference>
<dbReference type="GO" id="GO:0004072">
    <property type="term" value="F:aspartate kinase activity"/>
    <property type="evidence" value="ECO:0007669"/>
    <property type="project" value="UniProtKB-EC"/>
</dbReference>
<protein>
    <recommendedName>
        <fullName evidence="2">aspartate kinase</fullName>
        <ecNumber evidence="2">2.7.2.4</ecNumber>
    </recommendedName>
</protein>
<dbReference type="Gene3D" id="3.30.70.260">
    <property type="match status" value="2"/>
</dbReference>
<dbReference type="GO" id="GO:0009090">
    <property type="term" value="P:homoserine biosynthetic process"/>
    <property type="evidence" value="ECO:0007669"/>
    <property type="project" value="TreeGrafter"/>
</dbReference>
<organism evidence="9 10">
    <name type="scientific">Multifurca ochricompacta</name>
    <dbReference type="NCBI Taxonomy" id="376703"/>
    <lineage>
        <taxon>Eukaryota</taxon>
        <taxon>Fungi</taxon>
        <taxon>Dikarya</taxon>
        <taxon>Basidiomycota</taxon>
        <taxon>Agaricomycotina</taxon>
        <taxon>Agaricomycetes</taxon>
        <taxon>Russulales</taxon>
        <taxon>Russulaceae</taxon>
        <taxon>Multifurca</taxon>
    </lineage>
</organism>
<evidence type="ECO:0000256" key="1">
    <source>
        <dbReference type="ARBA" id="ARBA00010122"/>
    </source>
</evidence>
<evidence type="ECO:0000256" key="6">
    <source>
        <dbReference type="ARBA" id="ARBA00022840"/>
    </source>
</evidence>
<keyword evidence="3" id="KW-0808">Transferase</keyword>
<feature type="compositionally biased region" description="Low complexity" evidence="7">
    <location>
        <begin position="1"/>
        <end position="19"/>
    </location>
</feature>
<dbReference type="InterPro" id="IPR001048">
    <property type="entry name" value="Asp/Glu/Uridylate_kinase"/>
</dbReference>
<dbReference type="Pfam" id="PF00696">
    <property type="entry name" value="AA_kinase"/>
    <property type="match status" value="1"/>
</dbReference>
<dbReference type="GO" id="GO:0009089">
    <property type="term" value="P:lysine biosynthetic process via diaminopimelate"/>
    <property type="evidence" value="ECO:0007669"/>
    <property type="project" value="TreeGrafter"/>
</dbReference>
<dbReference type="EC" id="2.7.2.4" evidence="2"/>
<dbReference type="AlphaFoldDB" id="A0AAD4M7H9"/>
<evidence type="ECO:0000256" key="7">
    <source>
        <dbReference type="SAM" id="MobiDB-lite"/>
    </source>
</evidence>
<proteinExistence type="inferred from homology"/>
<evidence type="ECO:0000256" key="3">
    <source>
        <dbReference type="ARBA" id="ARBA00022679"/>
    </source>
</evidence>
<dbReference type="InterPro" id="IPR002912">
    <property type="entry name" value="ACT_dom"/>
</dbReference>
<evidence type="ECO:0000313" key="10">
    <source>
        <dbReference type="Proteomes" id="UP001203297"/>
    </source>
</evidence>
<keyword evidence="4" id="KW-0547">Nucleotide-binding</keyword>
<gene>
    <name evidence="9" type="ORF">B0F90DRAFT_1702328</name>
</gene>
<feature type="domain" description="ACT" evidence="8">
    <location>
        <begin position="502"/>
        <end position="570"/>
    </location>
</feature>
<keyword evidence="6" id="KW-0067">ATP-binding</keyword>
<dbReference type="EMBL" id="WTXG01000006">
    <property type="protein sequence ID" value="KAI0305192.1"/>
    <property type="molecule type" value="Genomic_DNA"/>
</dbReference>
<dbReference type="InterPro" id="IPR018042">
    <property type="entry name" value="Aspartate_kinase_CS"/>
</dbReference>
<sequence>MSEPSTPSTSAVSSPSLSSIETPPPPGTPPILHQNTIDPDAPWLVQKYGGTSVGKFASQIAENIVPCNKLAIVCSARSGSTKALGTTNLLLLAASEALKRVPPTPSPQRSGTVTPFTDSPIPRSSRTGSPPDTPAALVDQSVNSVASFSKTVDVICSEHITAAHSCVRGKELLAELEAEIIKDCENLRAFLYATQVYSIVGFGEKLGCKIIAAALRDRGIDAEYISLENIVPPYDEVDGSLGQDFYDRVSVAFAERVRQCGPRVPVVTGFFGPVPGSLLRQVGRGYTDLAAALLAAGLGASELQIWKEVDGIFTADPRKVPTARIIPVISPEEAAELTYYGSEVVHPFTMEQVIRKKIPIRIKNVENPRGGGTVIDPEADLESEQPRSDFGGAFVDGILTNGHINGSGTPRQRLPTAVTIKERIVVLNVQSNRKSVSHGFLAGIFSTLDRFGVVVDLISTSEVFVSMAIEDVLDRKLQARLVRDLEKIGIVSVHHDMAILSMVGLQMRNMVGIAGRMFTTLAQGNVNIEMISQGANEINISCVLDARDAVKALNLIHQSCLQIKPEGPKGRVGPWLF</sequence>
<comment type="similarity">
    <text evidence="1">Belongs to the aspartokinase family.</text>
</comment>
<keyword evidence="5 9" id="KW-0418">Kinase</keyword>
<dbReference type="GO" id="GO:0005829">
    <property type="term" value="C:cytosol"/>
    <property type="evidence" value="ECO:0007669"/>
    <property type="project" value="TreeGrafter"/>
</dbReference>
<reference evidence="9" key="1">
    <citation type="journal article" date="2022" name="New Phytol.">
        <title>Evolutionary transition to the ectomycorrhizal habit in the genomes of a hyperdiverse lineage of mushroom-forming fungi.</title>
        <authorList>
            <person name="Looney B."/>
            <person name="Miyauchi S."/>
            <person name="Morin E."/>
            <person name="Drula E."/>
            <person name="Courty P.E."/>
            <person name="Kohler A."/>
            <person name="Kuo A."/>
            <person name="LaButti K."/>
            <person name="Pangilinan J."/>
            <person name="Lipzen A."/>
            <person name="Riley R."/>
            <person name="Andreopoulos W."/>
            <person name="He G."/>
            <person name="Johnson J."/>
            <person name="Nolan M."/>
            <person name="Tritt A."/>
            <person name="Barry K.W."/>
            <person name="Grigoriev I.V."/>
            <person name="Nagy L.G."/>
            <person name="Hibbett D."/>
            <person name="Henrissat B."/>
            <person name="Matheny P.B."/>
            <person name="Labbe J."/>
            <person name="Martin F.M."/>
        </authorList>
    </citation>
    <scope>NUCLEOTIDE SEQUENCE</scope>
    <source>
        <strain evidence="9">BPL690</strain>
    </source>
</reference>
<dbReference type="Gene3D" id="3.40.1160.10">
    <property type="entry name" value="Acetylglutamate kinase-like"/>
    <property type="match status" value="1"/>
</dbReference>
<dbReference type="GO" id="GO:0005524">
    <property type="term" value="F:ATP binding"/>
    <property type="evidence" value="ECO:0007669"/>
    <property type="project" value="UniProtKB-KW"/>
</dbReference>
<keyword evidence="10" id="KW-1185">Reference proteome</keyword>
<dbReference type="InterPro" id="IPR036393">
    <property type="entry name" value="AceGlu_kinase-like_sf"/>
</dbReference>
<accession>A0AAD4M7H9</accession>
<dbReference type="SUPFAM" id="SSF53633">
    <property type="entry name" value="Carbamate kinase-like"/>
    <property type="match status" value="1"/>
</dbReference>
<evidence type="ECO:0000256" key="5">
    <source>
        <dbReference type="ARBA" id="ARBA00022777"/>
    </source>
</evidence>
<dbReference type="Proteomes" id="UP001203297">
    <property type="component" value="Unassembled WGS sequence"/>
</dbReference>
<dbReference type="PANTHER" id="PTHR21499">
    <property type="entry name" value="ASPARTATE KINASE"/>
    <property type="match status" value="1"/>
</dbReference>
<dbReference type="PROSITE" id="PS00324">
    <property type="entry name" value="ASPARTOKINASE"/>
    <property type="match status" value="1"/>
</dbReference>
<feature type="compositionally biased region" description="Polar residues" evidence="7">
    <location>
        <begin position="107"/>
        <end position="130"/>
    </location>
</feature>
<dbReference type="SUPFAM" id="SSF55021">
    <property type="entry name" value="ACT-like"/>
    <property type="match status" value="2"/>
</dbReference>
<evidence type="ECO:0000313" key="9">
    <source>
        <dbReference type="EMBL" id="KAI0305192.1"/>
    </source>
</evidence>
<feature type="region of interest" description="Disordered" evidence="7">
    <location>
        <begin position="100"/>
        <end position="136"/>
    </location>
</feature>
<dbReference type="InterPro" id="IPR054352">
    <property type="entry name" value="ACT_Aspartokinase"/>
</dbReference>
<evidence type="ECO:0000256" key="4">
    <source>
        <dbReference type="ARBA" id="ARBA00022741"/>
    </source>
</evidence>
<dbReference type="NCBIfam" id="TIGR00657">
    <property type="entry name" value="asp_kinases"/>
    <property type="match status" value="1"/>
</dbReference>